<name>B4CTM0_9BACT</name>
<dbReference type="EMBL" id="ABVL01000001">
    <property type="protein sequence ID" value="EDY21894.1"/>
    <property type="molecule type" value="Genomic_DNA"/>
</dbReference>
<organism evidence="2 3">
    <name type="scientific">Chthoniobacter flavus Ellin428</name>
    <dbReference type="NCBI Taxonomy" id="497964"/>
    <lineage>
        <taxon>Bacteria</taxon>
        <taxon>Pseudomonadati</taxon>
        <taxon>Verrucomicrobiota</taxon>
        <taxon>Spartobacteria</taxon>
        <taxon>Chthoniobacterales</taxon>
        <taxon>Chthoniobacteraceae</taxon>
        <taxon>Chthoniobacter</taxon>
    </lineage>
</organism>
<accession>B4CTM0</accession>
<sequence precursor="true">MTLRRFLALNLLFTTLLFSGCATADPNTQSRTAMLGEIKQEPLGNYYIGRRYYKVDYKFWGYIRKPGESWANAKMVMLNEQGKLAPDRELGKIGSDNGYEYKLYGDFHRRDRLRAREQWLLS</sequence>
<protein>
    <recommendedName>
        <fullName evidence="4">Lipoprotein</fullName>
    </recommendedName>
</protein>
<evidence type="ECO:0000313" key="3">
    <source>
        <dbReference type="Proteomes" id="UP000005824"/>
    </source>
</evidence>
<feature type="signal peptide" evidence="1">
    <location>
        <begin position="1"/>
        <end position="24"/>
    </location>
</feature>
<dbReference type="eggNOG" id="ENOG502ZTSD">
    <property type="taxonomic scope" value="Bacteria"/>
</dbReference>
<gene>
    <name evidence="2" type="ORF">CfE428DRAFT_0019</name>
</gene>
<feature type="chain" id="PRO_5002800149" description="Lipoprotein" evidence="1">
    <location>
        <begin position="25"/>
        <end position="122"/>
    </location>
</feature>
<keyword evidence="3" id="KW-1185">Reference proteome</keyword>
<dbReference type="InParanoid" id="B4CTM0"/>
<reference evidence="2 3" key="1">
    <citation type="journal article" date="2011" name="J. Bacteriol.">
        <title>Genome sequence of Chthoniobacter flavus Ellin428, an aerobic heterotrophic soil bacterium.</title>
        <authorList>
            <person name="Kant R."/>
            <person name="van Passel M.W."/>
            <person name="Palva A."/>
            <person name="Lucas S."/>
            <person name="Lapidus A."/>
            <person name="Glavina Del Rio T."/>
            <person name="Dalin E."/>
            <person name="Tice H."/>
            <person name="Bruce D."/>
            <person name="Goodwin L."/>
            <person name="Pitluck S."/>
            <person name="Larimer F.W."/>
            <person name="Land M.L."/>
            <person name="Hauser L."/>
            <person name="Sangwan P."/>
            <person name="de Vos W.M."/>
            <person name="Janssen P.H."/>
            <person name="Smidt H."/>
        </authorList>
    </citation>
    <scope>NUCLEOTIDE SEQUENCE [LARGE SCALE GENOMIC DNA]</scope>
    <source>
        <strain evidence="2 3">Ellin428</strain>
    </source>
</reference>
<evidence type="ECO:0000313" key="2">
    <source>
        <dbReference type="EMBL" id="EDY21894.1"/>
    </source>
</evidence>
<dbReference type="RefSeq" id="WP_006977346.1">
    <property type="nucleotide sequence ID" value="NZ_ABVL01000001.1"/>
</dbReference>
<comment type="caution">
    <text evidence="2">The sequence shown here is derived from an EMBL/GenBank/DDBJ whole genome shotgun (WGS) entry which is preliminary data.</text>
</comment>
<evidence type="ECO:0008006" key="4">
    <source>
        <dbReference type="Google" id="ProtNLM"/>
    </source>
</evidence>
<proteinExistence type="predicted"/>
<dbReference type="STRING" id="497964.CfE428DRAFT_0019"/>
<evidence type="ECO:0000256" key="1">
    <source>
        <dbReference type="SAM" id="SignalP"/>
    </source>
</evidence>
<keyword evidence="1" id="KW-0732">Signal</keyword>
<dbReference type="AlphaFoldDB" id="B4CTM0"/>
<dbReference type="PROSITE" id="PS51257">
    <property type="entry name" value="PROKAR_LIPOPROTEIN"/>
    <property type="match status" value="1"/>
</dbReference>
<dbReference type="Proteomes" id="UP000005824">
    <property type="component" value="Unassembled WGS sequence"/>
</dbReference>